<comment type="caution">
    <text evidence="2">The sequence shown here is derived from an EMBL/GenBank/DDBJ whole genome shotgun (WGS) entry which is preliminary data.</text>
</comment>
<evidence type="ECO:0000259" key="1">
    <source>
        <dbReference type="Pfam" id="PF08667"/>
    </source>
</evidence>
<gene>
    <name evidence="2" type="ORF">DPV69_18755</name>
</gene>
<dbReference type="OrthoDB" id="1098026at2"/>
<name>A0A3S3PSB6_9SPHI</name>
<feature type="domain" description="Transcription regulator BetR N-terminal" evidence="1">
    <location>
        <begin position="22"/>
        <end position="62"/>
    </location>
</feature>
<keyword evidence="3" id="KW-1185">Reference proteome</keyword>
<proteinExistence type="predicted"/>
<dbReference type="EMBL" id="SAYW01000007">
    <property type="protein sequence ID" value="RWU04358.1"/>
    <property type="molecule type" value="Genomic_DNA"/>
</dbReference>
<dbReference type="InterPro" id="IPR013975">
    <property type="entry name" value="Tscrpt_reg_BetR_N"/>
</dbReference>
<dbReference type="Pfam" id="PF08667">
    <property type="entry name" value="BetR"/>
    <property type="match status" value="1"/>
</dbReference>
<evidence type="ECO:0000313" key="2">
    <source>
        <dbReference type="EMBL" id="RWU04358.1"/>
    </source>
</evidence>
<protein>
    <recommendedName>
        <fullName evidence="1">Transcription regulator BetR N-terminal domain-containing protein</fullName>
    </recommendedName>
</protein>
<evidence type="ECO:0000313" key="3">
    <source>
        <dbReference type="Proteomes" id="UP000284120"/>
    </source>
</evidence>
<reference evidence="2 3" key="1">
    <citation type="submission" date="2018-06" db="EMBL/GenBank/DDBJ databases">
        <title>Pedobacter endophyticus sp. nov., an endophytic bacterium isolated from a leaf of Triticum aestivum.</title>
        <authorList>
            <person name="Zhang L."/>
        </authorList>
    </citation>
    <scope>NUCLEOTIDE SEQUENCE [LARGE SCALE GENOMIC DNA]</scope>
    <source>
        <strain evidence="2 3">CM134L-2</strain>
    </source>
</reference>
<dbReference type="Proteomes" id="UP000284120">
    <property type="component" value="Unassembled WGS sequence"/>
</dbReference>
<organism evidence="2 3">
    <name type="scientific">Pedobacter chitinilyticus</name>
    <dbReference type="NCBI Taxonomy" id="2233776"/>
    <lineage>
        <taxon>Bacteria</taxon>
        <taxon>Pseudomonadati</taxon>
        <taxon>Bacteroidota</taxon>
        <taxon>Sphingobacteriia</taxon>
        <taxon>Sphingobacteriales</taxon>
        <taxon>Sphingobacteriaceae</taxon>
        <taxon>Pedobacter</taxon>
    </lineage>
</organism>
<accession>A0A3S3PSB6</accession>
<dbReference type="AlphaFoldDB" id="A0A3S3PSB6"/>
<dbReference type="RefSeq" id="WP_113648953.1">
    <property type="nucleotide sequence ID" value="NZ_QMHN01000007.1"/>
</dbReference>
<sequence length="317" mass="36749">MNEQANFFERIKQTLPSYQNLAQSVADILGISINEAYKKIRGTSLLNINQITKLSDGFSIPFQYQPSQLPTVTFNYVSHSDQAEHMTEYLKEMLATMKQIQKSKQKHITVTSDDVPIFHFFKYPTLTAFKLFYWANNPSMQQFDFEKLPSSILDIALELHQVYLEIPSTEIWAKDTIHGTIEQIRYSFEAGHIGNKADAVAIVEQLRYCLTDISMYAIGSKKTIDNTHSFNWYHCDVLGGITYMVDLEQSMLCYNRFNTYNYLKTEDQTFCLQTKEWIKGLINKSMAFSGQGEKHRNKYLYQAFAECDKLIDEINKA</sequence>